<gene>
    <name evidence="1" type="ORF">LMG26845_04855</name>
</gene>
<evidence type="ECO:0000313" key="2">
    <source>
        <dbReference type="Proteomes" id="UP000507979"/>
    </source>
</evidence>
<dbReference type="SUPFAM" id="SSF51197">
    <property type="entry name" value="Clavaminate synthase-like"/>
    <property type="match status" value="1"/>
</dbReference>
<dbReference type="Proteomes" id="UP000507979">
    <property type="component" value="Unassembled WGS sequence"/>
</dbReference>
<dbReference type="InterPro" id="IPR008775">
    <property type="entry name" value="Phytyl_CoA_dOase-like"/>
</dbReference>
<dbReference type="GO" id="GO:0016706">
    <property type="term" value="F:2-oxoglutarate-dependent dioxygenase activity"/>
    <property type="evidence" value="ECO:0007669"/>
    <property type="project" value="UniProtKB-ARBA"/>
</dbReference>
<keyword evidence="2" id="KW-1185">Reference proteome</keyword>
<organism evidence="1 2">
    <name type="scientific">Achromobacter insuavis</name>
    <dbReference type="NCBI Taxonomy" id="1287735"/>
    <lineage>
        <taxon>Bacteria</taxon>
        <taxon>Pseudomonadati</taxon>
        <taxon>Pseudomonadota</taxon>
        <taxon>Betaproteobacteria</taxon>
        <taxon>Burkholderiales</taxon>
        <taxon>Alcaligenaceae</taxon>
        <taxon>Achromobacter</taxon>
    </lineage>
</organism>
<protein>
    <submittedName>
        <fullName evidence="1">Uncharacterized protein</fullName>
    </submittedName>
</protein>
<dbReference type="AlphaFoldDB" id="A0A6J5B5S5"/>
<evidence type="ECO:0000313" key="1">
    <source>
        <dbReference type="EMBL" id="CAB3693185.1"/>
    </source>
</evidence>
<dbReference type="GeneID" id="92900741"/>
<dbReference type="EMBL" id="CADIJR010000066">
    <property type="protein sequence ID" value="CAB3693185.1"/>
    <property type="molecule type" value="Genomic_DNA"/>
</dbReference>
<dbReference type="RefSeq" id="WP_180180179.1">
    <property type="nucleotide sequence ID" value="NZ_CADIJR010000066.1"/>
</dbReference>
<accession>A0A6J5B5S5</accession>
<proteinExistence type="predicted"/>
<dbReference type="Gene3D" id="2.60.120.620">
    <property type="entry name" value="q2cbj1_9rhob like domain"/>
    <property type="match status" value="1"/>
</dbReference>
<reference evidence="1 2" key="1">
    <citation type="submission" date="2020-04" db="EMBL/GenBank/DDBJ databases">
        <authorList>
            <person name="De Canck E."/>
        </authorList>
    </citation>
    <scope>NUCLEOTIDE SEQUENCE [LARGE SCALE GENOMIC DNA]</scope>
    <source>
        <strain evidence="1 2">LMG 26845</strain>
    </source>
</reference>
<dbReference type="Pfam" id="PF05721">
    <property type="entry name" value="PhyH"/>
    <property type="match status" value="1"/>
</dbReference>
<name>A0A6J5B5S5_9BURK</name>
<sequence length="401" mass="45093">MNQKLKALLDAFPVPHDIADECQKLNTAQQRALANFLHYEIVGGDGFLLRDKSEMDFYQFNHGLNELVARILALRYPMPELPELSPIFGELGTLAEAVKTLRTHGYLVADRKLPVSTLAAVRDEIGKFSFYEKRPGATLRSGEELYALGASGERLESGTFWLRDLDQATHSELLGSLAFDPYILAMVTQYFGCTPVHVQTNTWLSFAGKGDKSQLSSSAQLYHQDKEFTKFLKVFIYLTDVGADNGPHCYVDGSHIDELFTRGVPFSTRLTDDEVLKYFDANRLKSVTGPAGTIIFGDTSAVHKGLPVTGGYRCILQFEYAASLYMSPIEPFPDLPVARLEAIRQRDISTRLVQNYDSAARDRYRGFANTSKSASIMDRVRSRIQQQIVMPWKLRRLKRVA</sequence>